<comment type="subunit">
    <text evidence="5">Homodimer.</text>
</comment>
<evidence type="ECO:0000256" key="8">
    <source>
        <dbReference type="ARBA" id="ARBA00022525"/>
    </source>
</evidence>
<dbReference type="InterPro" id="IPR041447">
    <property type="entry name" value="Mannosidase_ig"/>
</dbReference>
<feature type="domain" description="AB hydrolase-1" evidence="15">
    <location>
        <begin position="315"/>
        <end position="466"/>
    </location>
</feature>
<dbReference type="InterPro" id="IPR017853">
    <property type="entry name" value="GH"/>
</dbReference>
<dbReference type="InterPro" id="IPR041625">
    <property type="entry name" value="Beta-mannosidase_Ig"/>
</dbReference>
<dbReference type="GO" id="GO:0006516">
    <property type="term" value="P:glycoprotein catabolic process"/>
    <property type="evidence" value="ECO:0007669"/>
    <property type="project" value="TreeGrafter"/>
</dbReference>
<dbReference type="EMBL" id="LCWF01000149">
    <property type="protein sequence ID" value="KKY17192.1"/>
    <property type="molecule type" value="Genomic_DNA"/>
</dbReference>
<dbReference type="OrthoDB" id="9972683at2759"/>
<keyword evidence="19" id="KW-1185">Reference proteome</keyword>
<dbReference type="SUPFAM" id="SSF51445">
    <property type="entry name" value="(Trans)glycosidases"/>
    <property type="match status" value="1"/>
</dbReference>
<dbReference type="UniPathway" id="UPA00280"/>
<dbReference type="GO" id="GO:0004567">
    <property type="term" value="F:beta-mannosidase activity"/>
    <property type="evidence" value="ECO:0007669"/>
    <property type="project" value="UniProtKB-EC"/>
</dbReference>
<evidence type="ECO:0000256" key="6">
    <source>
        <dbReference type="ARBA" id="ARBA00012754"/>
    </source>
</evidence>
<evidence type="ECO:0000256" key="7">
    <source>
        <dbReference type="ARBA" id="ARBA00021795"/>
    </source>
</evidence>
<keyword evidence="12" id="KW-0326">Glycosidase</keyword>
<reference evidence="18 19" key="2">
    <citation type="submission" date="2015-05" db="EMBL/GenBank/DDBJ databases">
        <authorList>
            <person name="Morales-Cruz A."/>
            <person name="Amrine K.C."/>
            <person name="Cantu D."/>
        </authorList>
    </citation>
    <scope>NUCLEOTIDE SEQUENCE [LARGE SCALE GENOMIC DNA]</scope>
    <source>
        <strain evidence="18">UCRPC4</strain>
    </source>
</reference>
<gene>
    <name evidence="18" type="ORF">UCRPC4_g05685</name>
</gene>
<evidence type="ECO:0000259" key="15">
    <source>
        <dbReference type="Pfam" id="PF00561"/>
    </source>
</evidence>
<keyword evidence="10" id="KW-0378">Hydrolase</keyword>
<dbReference type="PANTHER" id="PTHR43730">
    <property type="entry name" value="BETA-MANNOSIDASE"/>
    <property type="match status" value="1"/>
</dbReference>
<keyword evidence="8" id="KW-0964">Secreted</keyword>
<dbReference type="NCBIfam" id="NF005071">
    <property type="entry name" value="PRK06489.1"/>
    <property type="match status" value="1"/>
</dbReference>
<protein>
    <recommendedName>
        <fullName evidence="7">Beta-mannosidase A</fullName>
        <ecNumber evidence="6">3.2.1.25</ecNumber>
    </recommendedName>
    <alternativeName>
        <fullName evidence="13">Mannanase A</fullName>
    </alternativeName>
</protein>
<comment type="caution">
    <text evidence="18">The sequence shown here is derived from an EMBL/GenBank/DDBJ whole genome shotgun (WGS) entry which is preliminary data.</text>
</comment>
<evidence type="ECO:0000256" key="4">
    <source>
        <dbReference type="ARBA" id="ARBA00007483"/>
    </source>
</evidence>
<sequence>MFQADYYSSQIQFYRRGSGLKQRTLGSLYWQLEDIWQAPTWAGIEYDGRWKALHYIAKDIYSNVIISPFYNYTTQLLDVYVTSDLWDAVTGTASATWYGWNGTVLDLPAFTDSPVTVGALNTSQIFSRNLTTLLGSQYDPTNVLLQLSVNATGSKPNSDAQQAFTHTNWFHASPLSTARLVDPGLILSHDPSSRTFTVEATSGISAWTWLDYPAGALVAFDANGFWLAKGEKKILSYEVRIDTTGGNQMNDPLSLGTPPPQCSNSTTTPWPTPIESDYVIDDFTFTTGETLASLKLHYRTLGSPNRDPKTNLTTNAVLVMHGTGGSSDQFLNPNFAGELFCSSQLLDASPSSGQYFLIIRDVLGHGRSSKPSDGLHTKFPRYRYADMVKLDHLLLTQHLGVNHLRLVMGTSMGGMHSWLWGEMYPDFMDAIMPLASLPVQISGRNRMFRKMIIDAITNDPEWKRGEYMSVTGRQPVAGLTTALYVLTFMTSIPLQWQLEAPTRDSADAFLENRIASALATTDANDLLYAVDSSYDYDPAPGRSGESARVEDVGKRDQESEEGEGGGAADLARNEGSWVAYLGRVVEG</sequence>
<feature type="region of interest" description="Disordered" evidence="14">
    <location>
        <begin position="538"/>
        <end position="570"/>
    </location>
</feature>
<dbReference type="AlphaFoldDB" id="A0A0G2E2A0"/>
<evidence type="ECO:0000259" key="16">
    <source>
        <dbReference type="Pfam" id="PF17753"/>
    </source>
</evidence>
<feature type="domain" description="Mannosidase Ig/CBM-like" evidence="17">
    <location>
        <begin position="77"/>
        <end position="153"/>
    </location>
</feature>
<feature type="region of interest" description="Disordered" evidence="14">
    <location>
        <begin position="248"/>
        <end position="270"/>
    </location>
</feature>
<evidence type="ECO:0000256" key="12">
    <source>
        <dbReference type="ARBA" id="ARBA00023295"/>
    </source>
</evidence>
<dbReference type="InterPro" id="IPR029058">
    <property type="entry name" value="AB_hydrolase_fold"/>
</dbReference>
<dbReference type="EC" id="3.2.1.25" evidence="6"/>
<dbReference type="Gene3D" id="3.40.50.1820">
    <property type="entry name" value="alpha/beta hydrolase"/>
    <property type="match status" value="1"/>
</dbReference>
<evidence type="ECO:0000256" key="9">
    <source>
        <dbReference type="ARBA" id="ARBA00022729"/>
    </source>
</evidence>
<dbReference type="InterPro" id="IPR000073">
    <property type="entry name" value="AB_hydrolase_1"/>
</dbReference>
<dbReference type="Proteomes" id="UP000053317">
    <property type="component" value="Unassembled WGS sequence"/>
</dbReference>
<dbReference type="InterPro" id="IPR013783">
    <property type="entry name" value="Ig-like_fold"/>
</dbReference>
<comment type="pathway">
    <text evidence="3">Glycan metabolism; N-glycan degradation.</text>
</comment>
<keyword evidence="11" id="KW-0325">Glycoprotein</keyword>
<feature type="domain" description="Beta-mannosidase Ig-fold" evidence="16">
    <location>
        <begin position="180"/>
        <end position="244"/>
    </location>
</feature>
<comment type="subcellular location">
    <subcellularLocation>
        <location evidence="2">Secreted</location>
    </subcellularLocation>
</comment>
<feature type="compositionally biased region" description="Basic and acidic residues" evidence="14">
    <location>
        <begin position="545"/>
        <end position="557"/>
    </location>
</feature>
<evidence type="ECO:0000256" key="14">
    <source>
        <dbReference type="SAM" id="MobiDB-lite"/>
    </source>
</evidence>
<evidence type="ECO:0000256" key="11">
    <source>
        <dbReference type="ARBA" id="ARBA00023180"/>
    </source>
</evidence>
<evidence type="ECO:0000313" key="18">
    <source>
        <dbReference type="EMBL" id="KKY17192.1"/>
    </source>
</evidence>
<dbReference type="GO" id="GO:0005576">
    <property type="term" value="C:extracellular region"/>
    <property type="evidence" value="ECO:0007669"/>
    <property type="project" value="UniProtKB-SubCell"/>
</dbReference>
<comment type="catalytic activity">
    <reaction evidence="1">
        <text>Hydrolysis of terminal, non-reducing beta-D-mannose residues in beta-D-mannosides.</text>
        <dbReference type="EC" id="3.2.1.25"/>
    </reaction>
</comment>
<organism evidence="18 19">
    <name type="scientific">Phaeomoniella chlamydospora</name>
    <name type="common">Phaeoacremonium chlamydosporum</name>
    <dbReference type="NCBI Taxonomy" id="158046"/>
    <lineage>
        <taxon>Eukaryota</taxon>
        <taxon>Fungi</taxon>
        <taxon>Dikarya</taxon>
        <taxon>Ascomycota</taxon>
        <taxon>Pezizomycotina</taxon>
        <taxon>Eurotiomycetes</taxon>
        <taxon>Chaetothyriomycetidae</taxon>
        <taxon>Phaeomoniellales</taxon>
        <taxon>Phaeomoniellaceae</taxon>
        <taxon>Phaeomoniella</taxon>
    </lineage>
</organism>
<dbReference type="FunFam" id="2.60.40.10:FF:001511">
    <property type="entry name" value="Beta-mannosidase A"/>
    <property type="match status" value="1"/>
</dbReference>
<dbReference type="Pfam" id="PF17786">
    <property type="entry name" value="Mannosidase_ig"/>
    <property type="match status" value="1"/>
</dbReference>
<dbReference type="Pfam" id="PF00561">
    <property type="entry name" value="Abhydrolase_1"/>
    <property type="match status" value="1"/>
</dbReference>
<name>A0A0G2E2A0_PHACM</name>
<dbReference type="Gene3D" id="3.20.20.80">
    <property type="entry name" value="Glycosidases"/>
    <property type="match status" value="1"/>
</dbReference>
<evidence type="ECO:0000256" key="10">
    <source>
        <dbReference type="ARBA" id="ARBA00022801"/>
    </source>
</evidence>
<accession>A0A0G2E2A0</accession>
<evidence type="ECO:0000313" key="19">
    <source>
        <dbReference type="Proteomes" id="UP000053317"/>
    </source>
</evidence>
<comment type="similarity">
    <text evidence="4">Belongs to the glycosyl hydrolase 2 family. Beta-mannosidase A subfamily.</text>
</comment>
<reference evidence="18 19" key="1">
    <citation type="submission" date="2015-05" db="EMBL/GenBank/DDBJ databases">
        <title>Distinctive expansion of gene families associated with plant cell wall degradation and secondary metabolism in the genomes of grapevine trunk pathogens.</title>
        <authorList>
            <person name="Lawrence D.P."/>
            <person name="Travadon R."/>
            <person name="Rolshausen P.E."/>
            <person name="Baumgartner K."/>
        </authorList>
    </citation>
    <scope>NUCLEOTIDE SEQUENCE [LARGE SCALE GENOMIC DNA]</scope>
    <source>
        <strain evidence="18">UCRPC4</strain>
    </source>
</reference>
<evidence type="ECO:0000259" key="17">
    <source>
        <dbReference type="Pfam" id="PF17786"/>
    </source>
</evidence>
<dbReference type="InterPro" id="IPR050887">
    <property type="entry name" value="Beta-mannosidase_GH2"/>
</dbReference>
<evidence type="ECO:0000256" key="2">
    <source>
        <dbReference type="ARBA" id="ARBA00004613"/>
    </source>
</evidence>
<dbReference type="Pfam" id="PF17753">
    <property type="entry name" value="Ig_mannosidase"/>
    <property type="match status" value="1"/>
</dbReference>
<dbReference type="PANTHER" id="PTHR43730:SF5">
    <property type="entry name" value="BETA-MANNOSIDASE A"/>
    <property type="match status" value="1"/>
</dbReference>
<keyword evidence="9" id="KW-0732">Signal</keyword>
<evidence type="ECO:0000256" key="1">
    <source>
        <dbReference type="ARBA" id="ARBA00000829"/>
    </source>
</evidence>
<dbReference type="Gene3D" id="2.60.40.10">
    <property type="entry name" value="Immunoglobulins"/>
    <property type="match status" value="2"/>
</dbReference>
<proteinExistence type="inferred from homology"/>
<evidence type="ECO:0000256" key="5">
    <source>
        <dbReference type="ARBA" id="ARBA00011738"/>
    </source>
</evidence>
<dbReference type="SUPFAM" id="SSF53474">
    <property type="entry name" value="alpha/beta-Hydrolases"/>
    <property type="match status" value="1"/>
</dbReference>
<evidence type="ECO:0000256" key="3">
    <source>
        <dbReference type="ARBA" id="ARBA00004740"/>
    </source>
</evidence>
<evidence type="ECO:0000256" key="13">
    <source>
        <dbReference type="ARBA" id="ARBA00031061"/>
    </source>
</evidence>